<dbReference type="PROSITE" id="PS50960">
    <property type="entry name" value="HTH_PSQ"/>
    <property type="match status" value="1"/>
</dbReference>
<keyword evidence="3" id="KW-0597">Phosphoprotein</keyword>
<evidence type="ECO:0000256" key="3">
    <source>
        <dbReference type="ARBA" id="ARBA00022553"/>
    </source>
</evidence>
<dbReference type="InterPro" id="IPR036388">
    <property type="entry name" value="WH-like_DNA-bd_sf"/>
</dbReference>
<evidence type="ECO:0000256" key="2">
    <source>
        <dbReference type="ARBA" id="ARBA00022473"/>
    </source>
</evidence>
<keyword evidence="7 9" id="KW-0539">Nucleus</keyword>
<evidence type="ECO:0000256" key="4">
    <source>
        <dbReference type="ARBA" id="ARBA00023015"/>
    </source>
</evidence>
<feature type="compositionally biased region" description="Low complexity" evidence="10">
    <location>
        <begin position="362"/>
        <end position="378"/>
    </location>
</feature>
<name>A0A0A1WK32_ZEUCU</name>
<dbReference type="GO" id="GO:0005634">
    <property type="term" value="C:nucleus"/>
    <property type="evidence" value="ECO:0007669"/>
    <property type="project" value="UniProtKB-SubCell"/>
</dbReference>
<sequence length="394" mass="44550">MDLSAYQKLNIHMSTRGKRPLRNLTPNDKVRAIQRIHQGETKASVSRDIGVPESTLRGWCKNENKLRFMCRQMNETNEFEQFPISKLENFQPAVKRNKLDGTNLFTSTINIENLIEYNRISNINNCAFDINNNSNYENSLLEETLCEFLKNKSLPDSTGIMRKNLKVDDKQISTRFCTSGKTLSSINPIKKYKDFNFSPHNSVVSSEDSKPKCIHSKQALTGPNSEGNDTITYNKWSKCFSEFTNNETIKTSNCSTDGNLLGINNRNDVNFNQRSVDNKNNECSNESRLLSWCKIFDASFNFLALAATTATLPSSDDDARNNKLSQKHLEYCISETKTPTIQREFLNYSYYGSEPEDLSIHSTVSKTSSSTNSKNQVTAESITSSVSLQSDADS</sequence>
<evidence type="ECO:0000256" key="8">
    <source>
        <dbReference type="ARBA" id="ARBA00053122"/>
    </source>
</evidence>
<feature type="DNA-binding region" description="H-T-H motif" evidence="9">
    <location>
        <begin position="42"/>
        <end position="62"/>
    </location>
</feature>
<dbReference type="EMBL" id="GBXI01009677">
    <property type="protein sequence ID" value="JAD04615.1"/>
    <property type="molecule type" value="Transcribed_RNA"/>
</dbReference>
<reference evidence="12" key="1">
    <citation type="submission" date="2014-11" db="EMBL/GenBank/DDBJ databases">
        <authorList>
            <person name="Geib S."/>
        </authorList>
    </citation>
    <scope>NUCLEOTIDE SEQUENCE</scope>
</reference>
<dbReference type="InterPro" id="IPR051839">
    <property type="entry name" value="RD_transcriptional_regulator"/>
</dbReference>
<evidence type="ECO:0000256" key="7">
    <source>
        <dbReference type="ARBA" id="ARBA00023242"/>
    </source>
</evidence>
<dbReference type="Gene3D" id="1.10.10.10">
    <property type="entry name" value="Winged helix-like DNA-binding domain superfamily/Winged helix DNA-binding domain"/>
    <property type="match status" value="1"/>
</dbReference>
<keyword evidence="4" id="KW-0805">Transcription regulation</keyword>
<dbReference type="GO" id="GO:0007469">
    <property type="term" value="P:antennal development"/>
    <property type="evidence" value="ECO:0007669"/>
    <property type="project" value="UniProtKB-ARBA"/>
</dbReference>
<keyword evidence="6" id="KW-0804">Transcription</keyword>
<dbReference type="EMBL" id="GBXI01015251">
    <property type="protein sequence ID" value="JAC99040.1"/>
    <property type="molecule type" value="Transcribed_RNA"/>
</dbReference>
<dbReference type="InterPro" id="IPR007889">
    <property type="entry name" value="HTH_Psq"/>
</dbReference>
<protein>
    <submittedName>
        <fullName evidence="12">Protein distal antenna-related</fullName>
    </submittedName>
</protein>
<evidence type="ECO:0000256" key="6">
    <source>
        <dbReference type="ARBA" id="ARBA00023163"/>
    </source>
</evidence>
<accession>A0A0A1WK32</accession>
<evidence type="ECO:0000313" key="13">
    <source>
        <dbReference type="EMBL" id="JAD04615.1"/>
    </source>
</evidence>
<evidence type="ECO:0000256" key="10">
    <source>
        <dbReference type="SAM" id="MobiDB-lite"/>
    </source>
</evidence>
<keyword evidence="2" id="KW-0217">Developmental protein</keyword>
<organism evidence="12">
    <name type="scientific">Zeugodacus cucurbitae</name>
    <name type="common">Melon fruit fly</name>
    <name type="synonym">Bactrocera cucurbitae</name>
    <dbReference type="NCBI Taxonomy" id="28588"/>
    <lineage>
        <taxon>Eukaryota</taxon>
        <taxon>Metazoa</taxon>
        <taxon>Ecdysozoa</taxon>
        <taxon>Arthropoda</taxon>
        <taxon>Hexapoda</taxon>
        <taxon>Insecta</taxon>
        <taxon>Pterygota</taxon>
        <taxon>Neoptera</taxon>
        <taxon>Endopterygota</taxon>
        <taxon>Diptera</taxon>
        <taxon>Brachycera</taxon>
        <taxon>Muscomorpha</taxon>
        <taxon>Tephritoidea</taxon>
        <taxon>Tephritidae</taxon>
        <taxon>Zeugodacus</taxon>
        <taxon>Zeugodacus</taxon>
    </lineage>
</organism>
<dbReference type="GO" id="GO:0007379">
    <property type="term" value="P:segment specification"/>
    <property type="evidence" value="ECO:0007669"/>
    <property type="project" value="UniProtKB-ARBA"/>
</dbReference>
<dbReference type="GO" id="GO:0003700">
    <property type="term" value="F:DNA-binding transcription factor activity"/>
    <property type="evidence" value="ECO:0007669"/>
    <property type="project" value="UniProtKB-ARBA"/>
</dbReference>
<comment type="subcellular location">
    <subcellularLocation>
        <location evidence="1 9">Nucleus</location>
    </subcellularLocation>
</comment>
<dbReference type="PANTHER" id="PTHR33215:SF13">
    <property type="entry name" value="PROTEIN DISTAL ANTENNA"/>
    <property type="match status" value="1"/>
</dbReference>
<dbReference type="PANTHER" id="PTHR33215">
    <property type="entry name" value="PROTEIN DISTAL ANTENNA"/>
    <property type="match status" value="1"/>
</dbReference>
<evidence type="ECO:0000313" key="12">
    <source>
        <dbReference type="EMBL" id="JAC99040.1"/>
    </source>
</evidence>
<dbReference type="SUPFAM" id="SSF46689">
    <property type="entry name" value="Homeodomain-like"/>
    <property type="match status" value="1"/>
</dbReference>
<dbReference type="Pfam" id="PF04218">
    <property type="entry name" value="CENP-B_N"/>
    <property type="match status" value="1"/>
</dbReference>
<comment type="function">
    <text evidence="8">Probable transcription factor with a role in the retinal determination (RD) network. Regulates ato expression and is required for normal R8 induction and differentiation. Danr appears to repress Dan expression, but Dan is required for Danr expression anterior to the morphogenetic furrow (MF). Dan and Danr lie downstream of so and require dac function for highest levels of expression. Contributes to differentiation of antenna-specific characteristics; effector gene that acts downstream of homothorax (hth), Distal-less (Dll), cut (ct) and spineless (ss) genes to control differentiation of distal antennal structures.</text>
</comment>
<reference evidence="12" key="2">
    <citation type="journal article" date="2015" name="Gigascience">
        <title>Reconstructing a comprehensive transcriptome assembly of a white-pupal translocated strain of the pest fruit fly Bactrocera cucurbitae.</title>
        <authorList>
            <person name="Sim S.B."/>
            <person name="Calla B."/>
            <person name="Hall B."/>
            <person name="DeRego T."/>
            <person name="Geib S.M."/>
        </authorList>
    </citation>
    <scope>NUCLEOTIDE SEQUENCE</scope>
</reference>
<feature type="region of interest" description="Disordered" evidence="10">
    <location>
        <begin position="361"/>
        <end position="394"/>
    </location>
</feature>
<dbReference type="FunFam" id="1.10.10.10:FF:000293">
    <property type="entry name" value="Tigger transposable element-derived protein 5"/>
    <property type="match status" value="1"/>
</dbReference>
<feature type="domain" description="HTH psq-type" evidence="11">
    <location>
        <begin position="15"/>
        <end position="66"/>
    </location>
</feature>
<evidence type="ECO:0000259" key="11">
    <source>
        <dbReference type="PROSITE" id="PS50960"/>
    </source>
</evidence>
<proteinExistence type="predicted"/>
<dbReference type="GO" id="GO:0048749">
    <property type="term" value="P:compound eye development"/>
    <property type="evidence" value="ECO:0007669"/>
    <property type="project" value="UniProtKB-ARBA"/>
</dbReference>
<dbReference type="AlphaFoldDB" id="A0A0A1WK32"/>
<dbReference type="GO" id="GO:0021556">
    <property type="term" value="P:central nervous system formation"/>
    <property type="evidence" value="ECO:0007669"/>
    <property type="project" value="UniProtKB-ARBA"/>
</dbReference>
<dbReference type="GO" id="GO:0003677">
    <property type="term" value="F:DNA binding"/>
    <property type="evidence" value="ECO:0007669"/>
    <property type="project" value="UniProtKB-UniRule"/>
</dbReference>
<gene>
    <name evidence="12" type="primary">danr_0</name>
    <name evidence="13" type="synonym">danr_1</name>
    <name evidence="13" type="ORF">g.3538</name>
    <name evidence="12" type="ORF">g.3540</name>
</gene>
<evidence type="ECO:0000256" key="9">
    <source>
        <dbReference type="PROSITE-ProRule" id="PRU00320"/>
    </source>
</evidence>
<dbReference type="InterPro" id="IPR009057">
    <property type="entry name" value="Homeodomain-like_sf"/>
</dbReference>
<feature type="compositionally biased region" description="Polar residues" evidence="10">
    <location>
        <begin position="379"/>
        <end position="394"/>
    </location>
</feature>
<evidence type="ECO:0000256" key="1">
    <source>
        <dbReference type="ARBA" id="ARBA00004123"/>
    </source>
</evidence>
<evidence type="ECO:0000256" key="5">
    <source>
        <dbReference type="ARBA" id="ARBA00023125"/>
    </source>
</evidence>
<keyword evidence="5 9" id="KW-0238">DNA-binding</keyword>